<feature type="coiled-coil region" evidence="1">
    <location>
        <begin position="346"/>
        <end position="468"/>
    </location>
</feature>
<proteinExistence type="predicted"/>
<feature type="coiled-coil region" evidence="1">
    <location>
        <begin position="140"/>
        <end position="228"/>
    </location>
</feature>
<organism evidence="2">
    <name type="scientific">Arcella intermedia</name>
    <dbReference type="NCBI Taxonomy" id="1963864"/>
    <lineage>
        <taxon>Eukaryota</taxon>
        <taxon>Amoebozoa</taxon>
        <taxon>Tubulinea</taxon>
        <taxon>Elardia</taxon>
        <taxon>Arcellinida</taxon>
        <taxon>Sphaerothecina</taxon>
        <taxon>Arcellidae</taxon>
        <taxon>Arcella</taxon>
    </lineage>
</organism>
<feature type="coiled-coil region" evidence="1">
    <location>
        <begin position="12"/>
        <end position="88"/>
    </location>
</feature>
<feature type="coiled-coil region" evidence="1">
    <location>
        <begin position="278"/>
        <end position="305"/>
    </location>
</feature>
<dbReference type="AlphaFoldDB" id="A0A6B2L2P6"/>
<reference evidence="2" key="1">
    <citation type="journal article" date="2020" name="J. Eukaryot. Microbiol.">
        <title>De novo Sequencing, Assembly and Annotation of the Transcriptome for the Free-Living Testate Amoeba Arcella intermedia.</title>
        <authorList>
            <person name="Ribeiro G.M."/>
            <person name="Porfirio-Sousa A.L."/>
            <person name="Maurer-Alcala X.X."/>
            <person name="Katz L.A."/>
            <person name="Lahr D.J.G."/>
        </authorList>
    </citation>
    <scope>NUCLEOTIDE SEQUENCE</scope>
</reference>
<name>A0A6B2L2P6_9EUKA</name>
<evidence type="ECO:0000313" key="2">
    <source>
        <dbReference type="EMBL" id="NDV31219.1"/>
    </source>
</evidence>
<sequence>MKKKIAKYTEFNKTTQKSLSEIEEELQGVLNELRTQRKVFDETKIESDAALKSKNDIDSQLKHVSALRMEQEKEIQSLLNKKAEIEIAIENFHESQRKWSLQKEGDLKEFEREKNAIQIQSRFLGRKLEDDRRILQSKFFEAKQELKRNYRREVDQLKQKQDLQLTDFERDSKTEISNLKDKYTQKIKTLETNNYNLRNKIESIQQTLSKQEETITDLEKSLQRETTNSEVMGVTSVEWLDPEQRENFMNEFLTSQEKTLDRLIQQIHDKLIAAGEDLLLSKRKKQAADRQVKELRRALNDQSTLVSALHTAKNDIDRRYSKRIDQLEGLIERKNKNTQSDYHLEKNKLLGNVEDKDEQLLSLKKELEELQQKIKAAKVTAAKFSDKVSEKLDVERQRFISLEKEKHDLSSEAQHYNRQIGDLKEKISALNLEVNRFKEQVALSKTEYEKLLDKNTTLEQSVRKLENTSIKG</sequence>
<dbReference type="EMBL" id="GIBP01002250">
    <property type="protein sequence ID" value="NDV31219.1"/>
    <property type="molecule type" value="Transcribed_RNA"/>
</dbReference>
<keyword evidence="1" id="KW-0175">Coiled coil</keyword>
<accession>A0A6B2L2P6</accession>
<evidence type="ECO:0000256" key="1">
    <source>
        <dbReference type="SAM" id="Coils"/>
    </source>
</evidence>
<protein>
    <submittedName>
        <fullName evidence="2">Uncharacterized protein</fullName>
    </submittedName>
</protein>